<feature type="binding site" evidence="5">
    <location>
        <begin position="117"/>
        <end position="122"/>
    </location>
    <ligand>
        <name>S-adenosyl-L-methionine</name>
        <dbReference type="ChEBI" id="CHEBI:59789"/>
    </ligand>
</feature>
<organism evidence="6 7">
    <name type="scientific">Helicobacter brantae</name>
    <dbReference type="NCBI Taxonomy" id="375927"/>
    <lineage>
        <taxon>Bacteria</taxon>
        <taxon>Pseudomonadati</taxon>
        <taxon>Campylobacterota</taxon>
        <taxon>Epsilonproteobacteria</taxon>
        <taxon>Campylobacterales</taxon>
        <taxon>Helicobacteraceae</taxon>
        <taxon>Helicobacter</taxon>
    </lineage>
</organism>
<keyword evidence="5" id="KW-0698">rRNA processing</keyword>
<dbReference type="AlphaFoldDB" id="A0A3D8IZZ0"/>
<comment type="subunit">
    <text evidence="5">Homodimer.</text>
</comment>
<evidence type="ECO:0000256" key="5">
    <source>
        <dbReference type="HAMAP-Rule" id="MF_00658"/>
    </source>
</evidence>
<dbReference type="InterPro" id="IPR029026">
    <property type="entry name" value="tRNA_m1G_MTases_N"/>
</dbReference>
<feature type="binding site" evidence="5">
    <location>
        <position position="99"/>
    </location>
    <ligand>
        <name>S-adenosyl-L-methionine</name>
        <dbReference type="ChEBI" id="CHEBI:59789"/>
    </ligand>
</feature>
<dbReference type="Gene3D" id="3.40.1280.10">
    <property type="match status" value="1"/>
</dbReference>
<reference evidence="6 7" key="1">
    <citation type="submission" date="2018-04" db="EMBL/GenBank/DDBJ databases">
        <title>Novel Campyloabacter and Helicobacter Species and Strains.</title>
        <authorList>
            <person name="Mannion A.J."/>
            <person name="Shen Z."/>
            <person name="Fox J.G."/>
        </authorList>
    </citation>
    <scope>NUCLEOTIDE SEQUENCE [LARGE SCALE GENOMIC DNA]</scope>
    <source>
        <strain evidence="6 7">MIT 04-9366</strain>
    </source>
</reference>
<name>A0A3D8IZZ0_9HELI</name>
<dbReference type="GO" id="GO:0005737">
    <property type="term" value="C:cytoplasm"/>
    <property type="evidence" value="ECO:0007669"/>
    <property type="project" value="UniProtKB-SubCell"/>
</dbReference>
<sequence>MKINVFSIVKNDDYQPIYNDFIKQCKSFGATLVLKDIFNNDIAKAQKGSQKEAQSSYTQALKPFLSPSSYALHPRGKMLDSFEFAKLFSNSLEISFFIGGAYGFDEEFISQTHPLSLTPLTLSHKVAKVVLCEQIYRALSINANHPYHK</sequence>
<keyword evidence="7" id="KW-1185">Reference proteome</keyword>
<evidence type="ECO:0000256" key="2">
    <source>
        <dbReference type="ARBA" id="ARBA00022679"/>
    </source>
</evidence>
<dbReference type="RefSeq" id="WP_115569744.1">
    <property type="nucleotide sequence ID" value="NZ_NXLV01000009.1"/>
</dbReference>
<dbReference type="PANTHER" id="PTHR33603:SF1">
    <property type="entry name" value="RIBOSOMAL RNA LARGE SUBUNIT METHYLTRANSFERASE H"/>
    <property type="match status" value="1"/>
</dbReference>
<keyword evidence="3 5" id="KW-0949">S-adenosyl-L-methionine</keyword>
<protein>
    <recommendedName>
        <fullName evidence="5">Ribosomal RNA large subunit methyltransferase H</fullName>
        <ecNumber evidence="5">2.1.1.177</ecNumber>
    </recommendedName>
    <alternativeName>
        <fullName evidence="5">23S rRNA (pseudouridine1915-N3)-methyltransferase</fullName>
    </alternativeName>
    <alternativeName>
        <fullName evidence="5">23S rRNA m3Psi1915 methyltransferase</fullName>
    </alternativeName>
    <alternativeName>
        <fullName evidence="5">rRNA (pseudouridine-N3-)-methyltransferase RlmH</fullName>
    </alternativeName>
</protein>
<proteinExistence type="inferred from homology"/>
<evidence type="ECO:0000313" key="6">
    <source>
        <dbReference type="EMBL" id="RDU70475.1"/>
    </source>
</evidence>
<dbReference type="PIRSF" id="PIRSF004505">
    <property type="entry name" value="MT_bac"/>
    <property type="match status" value="1"/>
</dbReference>
<dbReference type="Proteomes" id="UP000257045">
    <property type="component" value="Unassembled WGS sequence"/>
</dbReference>
<keyword evidence="2 5" id="KW-0808">Transferase</keyword>
<comment type="function">
    <text evidence="5">Specifically methylates the pseudouridine at position 1915 (m3Psi1915) in 23S rRNA.</text>
</comment>
<dbReference type="GO" id="GO:0070038">
    <property type="term" value="F:rRNA (pseudouridine-N3-)-methyltransferase activity"/>
    <property type="evidence" value="ECO:0007669"/>
    <property type="project" value="UniProtKB-UniRule"/>
</dbReference>
<dbReference type="EMBL" id="NXLV01000009">
    <property type="protein sequence ID" value="RDU70475.1"/>
    <property type="molecule type" value="Genomic_DNA"/>
</dbReference>
<dbReference type="CDD" id="cd18081">
    <property type="entry name" value="RlmH-like"/>
    <property type="match status" value="1"/>
</dbReference>
<gene>
    <name evidence="5" type="primary">rlmH</name>
    <name evidence="6" type="ORF">CQA58_05615</name>
</gene>
<keyword evidence="1 5" id="KW-0489">Methyltransferase</keyword>
<dbReference type="OrthoDB" id="9806643at2"/>
<dbReference type="HAMAP" id="MF_00658">
    <property type="entry name" value="23SrRNA_methyltr_H"/>
    <property type="match status" value="1"/>
</dbReference>
<feature type="binding site" evidence="5">
    <location>
        <position position="72"/>
    </location>
    <ligand>
        <name>S-adenosyl-L-methionine</name>
        <dbReference type="ChEBI" id="CHEBI:59789"/>
    </ligand>
</feature>
<evidence type="ECO:0000256" key="3">
    <source>
        <dbReference type="ARBA" id="ARBA00022691"/>
    </source>
</evidence>
<comment type="subcellular location">
    <subcellularLocation>
        <location evidence="5">Cytoplasm</location>
    </subcellularLocation>
</comment>
<dbReference type="SUPFAM" id="SSF75217">
    <property type="entry name" value="alpha/beta knot"/>
    <property type="match status" value="1"/>
</dbReference>
<dbReference type="Pfam" id="PF02590">
    <property type="entry name" value="SPOUT_MTase"/>
    <property type="match status" value="1"/>
</dbReference>
<dbReference type="InterPro" id="IPR003742">
    <property type="entry name" value="RlmH-like"/>
</dbReference>
<comment type="catalytic activity">
    <reaction evidence="5">
        <text>pseudouridine(1915) in 23S rRNA + S-adenosyl-L-methionine = N(3)-methylpseudouridine(1915) in 23S rRNA + S-adenosyl-L-homocysteine + H(+)</text>
        <dbReference type="Rhea" id="RHEA:42752"/>
        <dbReference type="Rhea" id="RHEA-COMP:10221"/>
        <dbReference type="Rhea" id="RHEA-COMP:10222"/>
        <dbReference type="ChEBI" id="CHEBI:15378"/>
        <dbReference type="ChEBI" id="CHEBI:57856"/>
        <dbReference type="ChEBI" id="CHEBI:59789"/>
        <dbReference type="ChEBI" id="CHEBI:65314"/>
        <dbReference type="ChEBI" id="CHEBI:74486"/>
        <dbReference type="EC" id="2.1.1.177"/>
    </reaction>
</comment>
<evidence type="ECO:0000256" key="4">
    <source>
        <dbReference type="ARBA" id="ARBA00038303"/>
    </source>
</evidence>
<comment type="caution">
    <text evidence="6">The sequence shown here is derived from an EMBL/GenBank/DDBJ whole genome shotgun (WGS) entry which is preliminary data.</text>
</comment>
<dbReference type="InterPro" id="IPR029028">
    <property type="entry name" value="Alpha/beta_knot_MTases"/>
</dbReference>
<evidence type="ECO:0000313" key="7">
    <source>
        <dbReference type="Proteomes" id="UP000257045"/>
    </source>
</evidence>
<dbReference type="EC" id="2.1.1.177" evidence="5"/>
<keyword evidence="5" id="KW-0963">Cytoplasm</keyword>
<dbReference type="PANTHER" id="PTHR33603">
    <property type="entry name" value="METHYLTRANSFERASE"/>
    <property type="match status" value="1"/>
</dbReference>
<comment type="similarity">
    <text evidence="4 5">Belongs to the RNA methyltransferase RlmH family.</text>
</comment>
<evidence type="ECO:0000256" key="1">
    <source>
        <dbReference type="ARBA" id="ARBA00022603"/>
    </source>
</evidence>
<accession>A0A3D8IZZ0</accession>